<gene>
    <name evidence="1" type="ORF">METZ01_LOCUS240712</name>
</gene>
<sequence length="43" mass="4185">MDNVDKSVGKLGAALANPAIARDCVAGSTGLEPAASGVTGRRS</sequence>
<evidence type="ECO:0000313" key="1">
    <source>
        <dbReference type="EMBL" id="SVB87858.1"/>
    </source>
</evidence>
<dbReference type="EMBL" id="UINC01061850">
    <property type="protein sequence ID" value="SVB87858.1"/>
    <property type="molecule type" value="Genomic_DNA"/>
</dbReference>
<protein>
    <submittedName>
        <fullName evidence="1">Uncharacterized protein</fullName>
    </submittedName>
</protein>
<dbReference type="AlphaFoldDB" id="A0A382HKM2"/>
<proteinExistence type="predicted"/>
<feature type="non-terminal residue" evidence="1">
    <location>
        <position position="43"/>
    </location>
</feature>
<organism evidence="1">
    <name type="scientific">marine metagenome</name>
    <dbReference type="NCBI Taxonomy" id="408172"/>
    <lineage>
        <taxon>unclassified sequences</taxon>
        <taxon>metagenomes</taxon>
        <taxon>ecological metagenomes</taxon>
    </lineage>
</organism>
<accession>A0A382HKM2</accession>
<reference evidence="1" key="1">
    <citation type="submission" date="2018-05" db="EMBL/GenBank/DDBJ databases">
        <authorList>
            <person name="Lanie J.A."/>
            <person name="Ng W.-L."/>
            <person name="Kazmierczak K.M."/>
            <person name="Andrzejewski T.M."/>
            <person name="Davidsen T.M."/>
            <person name="Wayne K.J."/>
            <person name="Tettelin H."/>
            <person name="Glass J.I."/>
            <person name="Rusch D."/>
            <person name="Podicherti R."/>
            <person name="Tsui H.-C.T."/>
            <person name="Winkler M.E."/>
        </authorList>
    </citation>
    <scope>NUCLEOTIDE SEQUENCE</scope>
</reference>
<name>A0A382HKM2_9ZZZZ</name>